<keyword evidence="3" id="KW-1185">Reference proteome</keyword>
<evidence type="ECO:0000313" key="3">
    <source>
        <dbReference type="Proteomes" id="UP000187455"/>
    </source>
</evidence>
<organism evidence="2 3">
    <name type="scientific">Smittium mucronatum</name>
    <dbReference type="NCBI Taxonomy" id="133383"/>
    <lineage>
        <taxon>Eukaryota</taxon>
        <taxon>Fungi</taxon>
        <taxon>Fungi incertae sedis</taxon>
        <taxon>Zoopagomycota</taxon>
        <taxon>Kickxellomycotina</taxon>
        <taxon>Harpellomycetes</taxon>
        <taxon>Harpellales</taxon>
        <taxon>Legeriomycetaceae</taxon>
        <taxon>Smittium</taxon>
    </lineage>
</organism>
<accession>A0A1R0H6G0</accession>
<reference evidence="2 3" key="1">
    <citation type="journal article" date="2016" name="Mol. Biol. Evol.">
        <title>Genome-Wide Survey of Gut Fungi (Harpellales) Reveals the First Horizontally Transferred Ubiquitin Gene from a Mosquito Host.</title>
        <authorList>
            <person name="Wang Y."/>
            <person name="White M.M."/>
            <person name="Kvist S."/>
            <person name="Moncalvo J.M."/>
        </authorList>
    </citation>
    <scope>NUCLEOTIDE SEQUENCE [LARGE SCALE GENOMIC DNA]</scope>
    <source>
        <strain evidence="2 3">ALG-7-W6</strain>
    </source>
</reference>
<dbReference type="EMBL" id="LSSL01000381">
    <property type="protein sequence ID" value="OLY84727.1"/>
    <property type="molecule type" value="Genomic_DNA"/>
</dbReference>
<evidence type="ECO:0000256" key="1">
    <source>
        <dbReference type="SAM" id="MobiDB-lite"/>
    </source>
</evidence>
<protein>
    <submittedName>
        <fullName evidence="2">Uncharacterized protein</fullName>
    </submittedName>
</protein>
<dbReference type="OrthoDB" id="338231at2759"/>
<dbReference type="SUPFAM" id="SSF158573">
    <property type="entry name" value="GINS helical bundle-like"/>
    <property type="match status" value="1"/>
</dbReference>
<gene>
    <name evidence="2" type="ORF">AYI68_g1104</name>
</gene>
<dbReference type="AlphaFoldDB" id="A0A1R0H6G0"/>
<sequence>MEDQDDSMTYSNRAATDYTGGSRYELDTFSDFGDGASSINQSNTEFYQDAPLKLDFDQENGNFSGGINREIYRSDDLDSMQNHNSSKFNDSDANLEFEIDEHESEEQDDWSILTTSLINEKGSPELLVYRKSELENLGELVQFQIEKNVMWYATVAEASKNLSPQELEFAKRYQKK</sequence>
<feature type="region of interest" description="Disordered" evidence="1">
    <location>
        <begin position="1"/>
        <end position="23"/>
    </location>
</feature>
<dbReference type="InterPro" id="IPR036224">
    <property type="entry name" value="GINS_bundle-like_dom_sf"/>
</dbReference>
<evidence type="ECO:0000313" key="2">
    <source>
        <dbReference type="EMBL" id="OLY84727.1"/>
    </source>
</evidence>
<dbReference type="Proteomes" id="UP000187455">
    <property type="component" value="Unassembled WGS sequence"/>
</dbReference>
<proteinExistence type="predicted"/>
<comment type="caution">
    <text evidence="2">The sequence shown here is derived from an EMBL/GenBank/DDBJ whole genome shotgun (WGS) entry which is preliminary data.</text>
</comment>
<name>A0A1R0H6G0_9FUNG</name>
<dbReference type="STRING" id="133383.A0A1R0H6G0"/>